<dbReference type="GO" id="GO:0046872">
    <property type="term" value="F:metal ion binding"/>
    <property type="evidence" value="ECO:0007669"/>
    <property type="project" value="UniProtKB-KW"/>
</dbReference>
<sequence length="562" mass="62326">MAPTGIPQGATIRLTPADEVASFEAALDNMAHKAYEEWPNDAGFEGLTEHRGPIELKVKGNIPPWAAGTLYRTGPGQGAVVDTLSGTFKFSHWFDGLAHTHRFDIVSEGEDIQVKVYYSSRRQSDQAAAEIKSSGTLPAISFAQKIDPCVGMFGKFTSVFARRPGRPFPNVGVTITANLPLFDKRHGPSIFTGTDATVMCEMDTQTLEPITFPVQSRFHPDLKGNLSAAHGLVDPATGDYFNYNIELAKQPLYRVFRVSATANETTILATIPFAAAYIHSFFLTPNYVIICVPAAHYEWNGLKILWTGNLHDAFKPFAASDRCHWFVIDKQHGKGVVAEFSSPGRFFFHTVNAFEDGDSGDILCELVDYPDRYIIDAYYYDVLLNRKGKAKEYWTDGQVEKKSFPRLTRYRLCKQDFVVGSRELPTAETVLEVPWPHVGDMPTISPLYQGSKHRYVYVLVSRGMSTMFDAIAKVDTETRESLQWQGPKGHTPGEAIFVPWPAGDGKVLDEDDGVLLSIVLDGENRKSYLLCLDAKTMTELGTAECEFAVAIGLHGTHVPFTN</sequence>
<feature type="binding site" evidence="5">
    <location>
        <position position="230"/>
    </location>
    <ligand>
        <name>Fe cation</name>
        <dbReference type="ChEBI" id="CHEBI:24875"/>
        <note>catalytic</note>
    </ligand>
</feature>
<protein>
    <submittedName>
        <fullName evidence="6">Carotenoid oxygenase</fullName>
    </submittedName>
</protein>
<dbReference type="GO" id="GO:0010436">
    <property type="term" value="F:carotenoid dioxygenase activity"/>
    <property type="evidence" value="ECO:0007669"/>
    <property type="project" value="TreeGrafter"/>
</dbReference>
<keyword evidence="2 5" id="KW-0479">Metal-binding</keyword>
<dbReference type="Proteomes" id="UP001321760">
    <property type="component" value="Unassembled WGS sequence"/>
</dbReference>
<comment type="caution">
    <text evidence="6">The sequence shown here is derived from an EMBL/GenBank/DDBJ whole genome shotgun (WGS) entry which is preliminary data.</text>
</comment>
<comment type="cofactor">
    <cofactor evidence="5">
        <name>Fe(2+)</name>
        <dbReference type="ChEBI" id="CHEBI:29033"/>
    </cofactor>
    <text evidence="5">Binds 1 Fe(2+) ion per subunit.</text>
</comment>
<dbReference type="PANTHER" id="PTHR10543">
    <property type="entry name" value="BETA-CAROTENE DIOXYGENASE"/>
    <property type="match status" value="1"/>
</dbReference>
<accession>A0AAV9G6U3</accession>
<reference evidence="6" key="2">
    <citation type="submission" date="2023-05" db="EMBL/GenBank/DDBJ databases">
        <authorList>
            <consortium name="Lawrence Berkeley National Laboratory"/>
            <person name="Steindorff A."/>
            <person name="Hensen N."/>
            <person name="Bonometti L."/>
            <person name="Westerberg I."/>
            <person name="Brannstrom I.O."/>
            <person name="Guillou S."/>
            <person name="Cros-Aarteil S."/>
            <person name="Calhoun S."/>
            <person name="Haridas S."/>
            <person name="Kuo A."/>
            <person name="Mondo S."/>
            <person name="Pangilinan J."/>
            <person name="Riley R."/>
            <person name="Labutti K."/>
            <person name="Andreopoulos B."/>
            <person name="Lipzen A."/>
            <person name="Chen C."/>
            <person name="Yanf M."/>
            <person name="Daum C."/>
            <person name="Ng V."/>
            <person name="Clum A."/>
            <person name="Ohm R."/>
            <person name="Martin F."/>
            <person name="Silar P."/>
            <person name="Natvig D."/>
            <person name="Lalanne C."/>
            <person name="Gautier V."/>
            <person name="Ament-Velasquez S.L."/>
            <person name="Kruys A."/>
            <person name="Hutchinson M.I."/>
            <person name="Powell A.J."/>
            <person name="Barry K."/>
            <person name="Miller A.N."/>
            <person name="Grigoriev I.V."/>
            <person name="Debuchy R."/>
            <person name="Gladieux P."/>
            <person name="Thoren M.H."/>
            <person name="Johannesson H."/>
        </authorList>
    </citation>
    <scope>NUCLEOTIDE SEQUENCE</scope>
    <source>
        <strain evidence="6">PSN243</strain>
    </source>
</reference>
<feature type="binding site" evidence="5">
    <location>
        <position position="279"/>
    </location>
    <ligand>
        <name>Fe cation</name>
        <dbReference type="ChEBI" id="CHEBI:24875"/>
        <note>catalytic</note>
    </ligand>
</feature>
<dbReference type="PANTHER" id="PTHR10543:SF24">
    <property type="entry name" value="CAROTENOID ISOMEROOXYGENASE"/>
    <property type="match status" value="1"/>
</dbReference>
<dbReference type="AlphaFoldDB" id="A0AAV9G6U3"/>
<evidence type="ECO:0000256" key="2">
    <source>
        <dbReference type="ARBA" id="ARBA00022723"/>
    </source>
</evidence>
<proteinExistence type="inferred from homology"/>
<dbReference type="GO" id="GO:0016121">
    <property type="term" value="P:carotene catabolic process"/>
    <property type="evidence" value="ECO:0007669"/>
    <property type="project" value="TreeGrafter"/>
</dbReference>
<name>A0AAV9G6U3_9PEZI</name>
<evidence type="ECO:0000256" key="4">
    <source>
        <dbReference type="ARBA" id="ARBA00023004"/>
    </source>
</evidence>
<organism evidence="6 7">
    <name type="scientific">Podospora aff. communis PSN243</name>
    <dbReference type="NCBI Taxonomy" id="3040156"/>
    <lineage>
        <taxon>Eukaryota</taxon>
        <taxon>Fungi</taxon>
        <taxon>Dikarya</taxon>
        <taxon>Ascomycota</taxon>
        <taxon>Pezizomycotina</taxon>
        <taxon>Sordariomycetes</taxon>
        <taxon>Sordariomycetidae</taxon>
        <taxon>Sordariales</taxon>
        <taxon>Podosporaceae</taxon>
        <taxon>Podospora</taxon>
    </lineage>
</organism>
<dbReference type="InterPro" id="IPR004294">
    <property type="entry name" value="Carotenoid_Oase"/>
</dbReference>
<feature type="binding site" evidence="5">
    <location>
        <position position="554"/>
    </location>
    <ligand>
        <name>Fe cation</name>
        <dbReference type="ChEBI" id="CHEBI:24875"/>
        <note>catalytic</note>
    </ligand>
</feature>
<evidence type="ECO:0000256" key="5">
    <source>
        <dbReference type="PIRSR" id="PIRSR604294-1"/>
    </source>
</evidence>
<gene>
    <name evidence="6" type="ORF">QBC34DRAFT_362993</name>
</gene>
<evidence type="ECO:0000313" key="6">
    <source>
        <dbReference type="EMBL" id="KAK4442836.1"/>
    </source>
</evidence>
<keyword evidence="3" id="KW-0560">Oxidoreductase</keyword>
<evidence type="ECO:0000256" key="1">
    <source>
        <dbReference type="ARBA" id="ARBA00006787"/>
    </source>
</evidence>
<dbReference type="Pfam" id="PF03055">
    <property type="entry name" value="RPE65"/>
    <property type="match status" value="1"/>
</dbReference>
<evidence type="ECO:0000256" key="3">
    <source>
        <dbReference type="ARBA" id="ARBA00023002"/>
    </source>
</evidence>
<dbReference type="EMBL" id="MU866005">
    <property type="protein sequence ID" value="KAK4442836.1"/>
    <property type="molecule type" value="Genomic_DNA"/>
</dbReference>
<evidence type="ECO:0000313" key="7">
    <source>
        <dbReference type="Proteomes" id="UP001321760"/>
    </source>
</evidence>
<keyword evidence="4 5" id="KW-0408">Iron</keyword>
<keyword evidence="7" id="KW-1185">Reference proteome</keyword>
<reference evidence="6" key="1">
    <citation type="journal article" date="2023" name="Mol. Phylogenet. Evol.">
        <title>Genome-scale phylogeny and comparative genomics of the fungal order Sordariales.</title>
        <authorList>
            <person name="Hensen N."/>
            <person name="Bonometti L."/>
            <person name="Westerberg I."/>
            <person name="Brannstrom I.O."/>
            <person name="Guillou S."/>
            <person name="Cros-Aarteil S."/>
            <person name="Calhoun S."/>
            <person name="Haridas S."/>
            <person name="Kuo A."/>
            <person name="Mondo S."/>
            <person name="Pangilinan J."/>
            <person name="Riley R."/>
            <person name="LaButti K."/>
            <person name="Andreopoulos B."/>
            <person name="Lipzen A."/>
            <person name="Chen C."/>
            <person name="Yan M."/>
            <person name="Daum C."/>
            <person name="Ng V."/>
            <person name="Clum A."/>
            <person name="Steindorff A."/>
            <person name="Ohm R.A."/>
            <person name="Martin F."/>
            <person name="Silar P."/>
            <person name="Natvig D.O."/>
            <person name="Lalanne C."/>
            <person name="Gautier V."/>
            <person name="Ament-Velasquez S.L."/>
            <person name="Kruys A."/>
            <person name="Hutchinson M.I."/>
            <person name="Powell A.J."/>
            <person name="Barry K."/>
            <person name="Miller A.N."/>
            <person name="Grigoriev I.V."/>
            <person name="Debuchy R."/>
            <person name="Gladieux P."/>
            <person name="Hiltunen Thoren M."/>
            <person name="Johannesson H."/>
        </authorList>
    </citation>
    <scope>NUCLEOTIDE SEQUENCE</scope>
    <source>
        <strain evidence="6">PSN243</strain>
    </source>
</reference>
<comment type="similarity">
    <text evidence="1">Belongs to the carotenoid oxygenase family.</text>
</comment>
<feature type="binding site" evidence="5">
    <location>
        <position position="349"/>
    </location>
    <ligand>
        <name>Fe cation</name>
        <dbReference type="ChEBI" id="CHEBI:24875"/>
        <note>catalytic</note>
    </ligand>
</feature>